<dbReference type="RefSeq" id="XP_040791891.1">
    <property type="nucleotide sequence ID" value="XM_040934828.1"/>
</dbReference>
<evidence type="ECO:0000256" key="1">
    <source>
        <dbReference type="SAM" id="MobiDB-lite"/>
    </source>
</evidence>
<dbReference type="AlphaFoldDB" id="A0A9P4GMU2"/>
<dbReference type="GeneID" id="63852079"/>
<comment type="caution">
    <text evidence="3">The sequence shown here is derived from an EMBL/GenBank/DDBJ whole genome shotgun (WGS) entry which is preliminary data.</text>
</comment>
<evidence type="ECO:0000256" key="2">
    <source>
        <dbReference type="SAM" id="SignalP"/>
    </source>
</evidence>
<gene>
    <name evidence="3" type="ORF">K460DRAFT_375984</name>
</gene>
<feature type="chain" id="PRO_5040245352" evidence="2">
    <location>
        <begin position="19"/>
        <end position="289"/>
    </location>
</feature>
<protein>
    <submittedName>
        <fullName evidence="3">Uncharacterized protein</fullName>
    </submittedName>
</protein>
<keyword evidence="4" id="KW-1185">Reference proteome</keyword>
<accession>A0A9P4GMU2</accession>
<proteinExistence type="predicted"/>
<dbReference type="EMBL" id="ML976615">
    <property type="protein sequence ID" value="KAF1849328.1"/>
    <property type="molecule type" value="Genomic_DNA"/>
</dbReference>
<feature type="signal peptide" evidence="2">
    <location>
        <begin position="1"/>
        <end position="18"/>
    </location>
</feature>
<dbReference type="Proteomes" id="UP000800039">
    <property type="component" value="Unassembled WGS sequence"/>
</dbReference>
<organism evidence="3 4">
    <name type="scientific">Cucurbitaria berberidis CBS 394.84</name>
    <dbReference type="NCBI Taxonomy" id="1168544"/>
    <lineage>
        <taxon>Eukaryota</taxon>
        <taxon>Fungi</taxon>
        <taxon>Dikarya</taxon>
        <taxon>Ascomycota</taxon>
        <taxon>Pezizomycotina</taxon>
        <taxon>Dothideomycetes</taxon>
        <taxon>Pleosporomycetidae</taxon>
        <taxon>Pleosporales</taxon>
        <taxon>Pleosporineae</taxon>
        <taxon>Cucurbitariaceae</taxon>
        <taxon>Cucurbitaria</taxon>
    </lineage>
</organism>
<reference evidence="3" key="1">
    <citation type="submission" date="2020-01" db="EMBL/GenBank/DDBJ databases">
        <authorList>
            <consortium name="DOE Joint Genome Institute"/>
            <person name="Haridas S."/>
            <person name="Albert R."/>
            <person name="Binder M."/>
            <person name="Bloem J."/>
            <person name="Labutti K."/>
            <person name="Salamov A."/>
            <person name="Andreopoulos B."/>
            <person name="Baker S.E."/>
            <person name="Barry K."/>
            <person name="Bills G."/>
            <person name="Bluhm B.H."/>
            <person name="Cannon C."/>
            <person name="Castanera R."/>
            <person name="Culley D.E."/>
            <person name="Daum C."/>
            <person name="Ezra D."/>
            <person name="Gonzalez J.B."/>
            <person name="Henrissat B."/>
            <person name="Kuo A."/>
            <person name="Liang C."/>
            <person name="Lipzen A."/>
            <person name="Lutzoni F."/>
            <person name="Magnuson J."/>
            <person name="Mondo S."/>
            <person name="Nolan M."/>
            <person name="Ohm R."/>
            <person name="Pangilinan J."/>
            <person name="Park H.-J."/>
            <person name="Ramirez L."/>
            <person name="Alfaro M."/>
            <person name="Sun H."/>
            <person name="Tritt A."/>
            <person name="Yoshinaga Y."/>
            <person name="Zwiers L.-H."/>
            <person name="Turgeon B.G."/>
            <person name="Goodwin S.B."/>
            <person name="Spatafora J.W."/>
            <person name="Crous P.W."/>
            <person name="Grigoriev I.V."/>
        </authorList>
    </citation>
    <scope>NUCLEOTIDE SEQUENCE</scope>
    <source>
        <strain evidence="3">CBS 394.84</strain>
    </source>
</reference>
<keyword evidence="2" id="KW-0732">Signal</keyword>
<evidence type="ECO:0000313" key="3">
    <source>
        <dbReference type="EMBL" id="KAF1849328.1"/>
    </source>
</evidence>
<sequence>MKMLSVFLLPLAASLSLAQNSTTPTTPTTSRNSTESSTELESKTSIVLPFYPPYPISSIKPSPTTSANVVAAATPATDAYWQHEYRDYYASIITVISTSTLVYAIDCAPNSRHASYTRANEFNSAFICANSVVGRGPVTVTQGPEQWNFTVTQTTRTSRRSSKRMRTQTQFATVEVACAQLSEKTKRCSYKDEGDHVGTVKGFQDYFSTMNQALVTVTAGVDKLPKDVLSSLVEATTVVVSTSASSSQSRSSSVATSSSTAAAPKITGAVGVDVIFGAAGLLGAAVFGV</sequence>
<name>A0A9P4GMU2_9PLEO</name>
<dbReference type="OrthoDB" id="3798962at2759"/>
<feature type="region of interest" description="Disordered" evidence="1">
    <location>
        <begin position="20"/>
        <end position="41"/>
    </location>
</feature>
<evidence type="ECO:0000313" key="4">
    <source>
        <dbReference type="Proteomes" id="UP000800039"/>
    </source>
</evidence>